<dbReference type="Pfam" id="PF02957">
    <property type="entry name" value="TT_ORF2-like"/>
    <property type="match status" value="1"/>
</dbReference>
<feature type="compositionally biased region" description="Basic residues" evidence="1">
    <location>
        <begin position="191"/>
        <end position="204"/>
    </location>
</feature>
<feature type="domain" description="Hepatitis TT virus Orf2/Gyrovirus Vp2 N-terminal" evidence="2">
    <location>
        <begin position="15"/>
        <end position="59"/>
    </location>
</feature>
<sequence>MGDVQPDLHYRPRTPGRITRWLDICRLSHHLFCPCKNWKGHLQLCLRSEDVAGDGGDTPATAVADFDLGGIEDLIAAAESGEATERNDLKQPLETPKPFPAQTYLTQAPAPSEPGSETLSRYIKESCNPGNMTMMGLFEQILSDECYNTPRRRTKHGRKQHRSVGLEEGKGPSPIPAMAAIPAVPKVSITARKRRRTKRRRRRDKSTSSDSSTRDESSSSFSDF</sequence>
<dbReference type="InterPro" id="IPR004118">
    <property type="entry name" value="HEV_TT_vir_Orf2/Gyrovir_Vp2_N"/>
</dbReference>
<evidence type="ECO:0000256" key="1">
    <source>
        <dbReference type="SAM" id="MobiDB-lite"/>
    </source>
</evidence>
<accession>A0A2H4NFT0</accession>
<evidence type="ECO:0000259" key="2">
    <source>
        <dbReference type="Pfam" id="PF02957"/>
    </source>
</evidence>
<feature type="region of interest" description="Disordered" evidence="1">
    <location>
        <begin position="81"/>
        <end position="118"/>
    </location>
</feature>
<reference evidence="3" key="1">
    <citation type="submission" date="2016-12" db="EMBL/GenBank/DDBJ databases">
        <authorList>
            <person name="Song W.-J."/>
            <person name="Kurnit D.M."/>
        </authorList>
    </citation>
    <scope>NUCLEOTIDE SEQUENCE</scope>
    <source>
        <strain evidence="3">Gx248</strain>
    </source>
</reference>
<protein>
    <submittedName>
        <fullName evidence="3">ORF3</fullName>
    </submittedName>
</protein>
<name>A0A2H4NFT0_TTVK2</name>
<feature type="compositionally biased region" description="Low complexity" evidence="1">
    <location>
        <begin position="176"/>
        <end position="185"/>
    </location>
</feature>
<dbReference type="EMBL" id="KY368146">
    <property type="protein sequence ID" value="ATV90790.1"/>
    <property type="molecule type" value="Genomic_DNA"/>
</dbReference>
<organism evidence="3">
    <name type="scientific">Torque teno sus virus k2 (isolate Pig/New Zealand/38E05/2007)</name>
    <name type="common">TTSuVk2</name>
    <dbReference type="NCBI Taxonomy" id="1239832"/>
    <lineage>
        <taxon>Viruses</taxon>
        <taxon>Monodnaviria</taxon>
        <taxon>Shotokuvirae</taxon>
        <taxon>Commensaviricota</taxon>
        <taxon>Cardeaviricetes</taxon>
        <taxon>Sanitavirales</taxon>
        <taxon>Anelloviridae</taxon>
        <taxon>Kappatorquevirus</taxon>
        <taxon>Kappatorquevirus suidak2b</taxon>
    </lineage>
</organism>
<proteinExistence type="predicted"/>
<feature type="region of interest" description="Disordered" evidence="1">
    <location>
        <begin position="151"/>
        <end position="224"/>
    </location>
</feature>
<organismHost>
    <name type="scientific">Sus scrofa</name>
    <name type="common">Pig</name>
    <dbReference type="NCBI Taxonomy" id="9823"/>
</organismHost>
<feature type="compositionally biased region" description="Basic residues" evidence="1">
    <location>
        <begin position="151"/>
        <end position="162"/>
    </location>
</feature>
<evidence type="ECO:0000313" key="3">
    <source>
        <dbReference type="EMBL" id="ATV90790.1"/>
    </source>
</evidence>